<comment type="catalytic activity">
    <reaction evidence="12">
        <text>a hydroperoxide + [thioredoxin]-dithiol = an alcohol + [thioredoxin]-disulfide + H2O</text>
        <dbReference type="Rhea" id="RHEA:62620"/>
        <dbReference type="Rhea" id="RHEA-COMP:10698"/>
        <dbReference type="Rhea" id="RHEA-COMP:10700"/>
        <dbReference type="ChEBI" id="CHEBI:15377"/>
        <dbReference type="ChEBI" id="CHEBI:29950"/>
        <dbReference type="ChEBI" id="CHEBI:30879"/>
        <dbReference type="ChEBI" id="CHEBI:35924"/>
        <dbReference type="ChEBI" id="CHEBI:50058"/>
        <dbReference type="EC" id="1.11.1.24"/>
    </reaction>
</comment>
<evidence type="ECO:0000256" key="11">
    <source>
        <dbReference type="ARBA" id="ARBA00042639"/>
    </source>
</evidence>
<evidence type="ECO:0000259" key="14">
    <source>
        <dbReference type="PROSITE" id="PS51352"/>
    </source>
</evidence>
<keyword evidence="16" id="KW-1185">Reference proteome</keyword>
<evidence type="ECO:0000256" key="3">
    <source>
        <dbReference type="ARBA" id="ARBA00013017"/>
    </source>
</evidence>
<feature type="active site" description="Cysteine sulfenic acid (-SOH) intermediate; for peroxidase activity" evidence="13">
    <location>
        <position position="47"/>
    </location>
</feature>
<protein>
    <recommendedName>
        <fullName evidence="3">thioredoxin-dependent peroxiredoxin</fullName>
        <ecNumber evidence="3">1.11.1.24</ecNumber>
    </recommendedName>
    <alternativeName>
        <fullName evidence="9">Thioredoxin peroxidase</fullName>
    </alternativeName>
    <alternativeName>
        <fullName evidence="11">Thioredoxin-dependent peroxiredoxin Bcp</fullName>
    </alternativeName>
</protein>
<dbReference type="Pfam" id="PF00578">
    <property type="entry name" value="AhpC-TSA"/>
    <property type="match status" value="1"/>
</dbReference>
<evidence type="ECO:0000256" key="9">
    <source>
        <dbReference type="ARBA" id="ARBA00032824"/>
    </source>
</evidence>
<keyword evidence="6" id="KW-0560">Oxidoreductase</keyword>
<evidence type="ECO:0000256" key="5">
    <source>
        <dbReference type="ARBA" id="ARBA00022862"/>
    </source>
</evidence>
<dbReference type="EMBL" id="OBEL01000001">
    <property type="protein sequence ID" value="SNZ08002.1"/>
    <property type="molecule type" value="Genomic_DNA"/>
</dbReference>
<evidence type="ECO:0000256" key="4">
    <source>
        <dbReference type="ARBA" id="ARBA00022559"/>
    </source>
</evidence>
<evidence type="ECO:0000256" key="2">
    <source>
        <dbReference type="ARBA" id="ARBA00011245"/>
    </source>
</evidence>
<dbReference type="InterPro" id="IPR000866">
    <property type="entry name" value="AhpC/TSA"/>
</dbReference>
<dbReference type="GO" id="GO:0008379">
    <property type="term" value="F:thioredoxin peroxidase activity"/>
    <property type="evidence" value="ECO:0007669"/>
    <property type="project" value="TreeGrafter"/>
</dbReference>
<keyword evidence="7" id="KW-1015">Disulfide bond</keyword>
<evidence type="ECO:0000313" key="16">
    <source>
        <dbReference type="Proteomes" id="UP000219439"/>
    </source>
</evidence>
<evidence type="ECO:0000256" key="12">
    <source>
        <dbReference type="ARBA" id="ARBA00049091"/>
    </source>
</evidence>
<reference evidence="15 16" key="1">
    <citation type="submission" date="2017-09" db="EMBL/GenBank/DDBJ databases">
        <authorList>
            <person name="Ehlers B."/>
            <person name="Leendertz F.H."/>
        </authorList>
    </citation>
    <scope>NUCLEOTIDE SEQUENCE [LARGE SCALE GENOMIC DNA]</scope>
    <source>
        <strain evidence="15 16">DSM 18289</strain>
    </source>
</reference>
<dbReference type="GO" id="GO:0045454">
    <property type="term" value="P:cell redox homeostasis"/>
    <property type="evidence" value="ECO:0007669"/>
    <property type="project" value="TreeGrafter"/>
</dbReference>
<organism evidence="15 16">
    <name type="scientific">Cohaesibacter gelatinilyticus</name>
    <dbReference type="NCBI Taxonomy" id="372072"/>
    <lineage>
        <taxon>Bacteria</taxon>
        <taxon>Pseudomonadati</taxon>
        <taxon>Pseudomonadota</taxon>
        <taxon>Alphaproteobacteria</taxon>
        <taxon>Hyphomicrobiales</taxon>
        <taxon>Cohaesibacteraceae</taxon>
    </lineage>
</organism>
<gene>
    <name evidence="15" type="ORF">SAMN06265368_1385</name>
</gene>
<dbReference type="EC" id="1.11.1.24" evidence="3"/>
<accession>A0A285NES5</accession>
<dbReference type="GO" id="GO:0005737">
    <property type="term" value="C:cytoplasm"/>
    <property type="evidence" value="ECO:0007669"/>
    <property type="project" value="TreeGrafter"/>
</dbReference>
<dbReference type="InterPro" id="IPR013766">
    <property type="entry name" value="Thioredoxin_domain"/>
</dbReference>
<proteinExistence type="inferred from homology"/>
<feature type="domain" description="Thioredoxin" evidence="14">
    <location>
        <begin position="5"/>
        <end position="157"/>
    </location>
</feature>
<dbReference type="SUPFAM" id="SSF52833">
    <property type="entry name" value="Thioredoxin-like"/>
    <property type="match status" value="1"/>
</dbReference>
<dbReference type="AlphaFoldDB" id="A0A285NES5"/>
<sequence length="157" mass="17144">MTTELVEGMSAPSFSLPTNGGGTINLAELRGQNVVVYFYPKDNTPGCTTEALDFTSLKDQFANANTAIIGVSADSVRKHDNFITKHDLGITLASDENTEVCNAYGVWVEKKMYGKTFMGIERATFLMDSSGKLTRIWRKVKVKGHAEEVLTAAKTLS</sequence>
<dbReference type="PIRSF" id="PIRSF000239">
    <property type="entry name" value="AHPC"/>
    <property type="match status" value="1"/>
</dbReference>
<evidence type="ECO:0000256" key="7">
    <source>
        <dbReference type="ARBA" id="ARBA00023157"/>
    </source>
</evidence>
<dbReference type="RefSeq" id="WP_097152564.1">
    <property type="nucleotide sequence ID" value="NZ_OBEL01000001.1"/>
</dbReference>
<evidence type="ECO:0000256" key="6">
    <source>
        <dbReference type="ARBA" id="ARBA00023002"/>
    </source>
</evidence>
<keyword evidence="5" id="KW-0049">Antioxidant</keyword>
<name>A0A285NES5_9HYPH</name>
<evidence type="ECO:0000256" key="10">
    <source>
        <dbReference type="ARBA" id="ARBA00038489"/>
    </source>
</evidence>
<dbReference type="InterPro" id="IPR036249">
    <property type="entry name" value="Thioredoxin-like_sf"/>
</dbReference>
<dbReference type="CDD" id="cd03017">
    <property type="entry name" value="PRX_BCP"/>
    <property type="match status" value="1"/>
</dbReference>
<dbReference type="OrthoDB" id="9812811at2"/>
<dbReference type="Proteomes" id="UP000219439">
    <property type="component" value="Unassembled WGS sequence"/>
</dbReference>
<dbReference type="FunFam" id="3.40.30.10:FF:000007">
    <property type="entry name" value="Thioredoxin-dependent thiol peroxidase"/>
    <property type="match status" value="1"/>
</dbReference>
<dbReference type="NCBIfam" id="NF006960">
    <property type="entry name" value="PRK09437.1"/>
    <property type="match status" value="1"/>
</dbReference>
<comment type="function">
    <text evidence="1">Thiol-specific peroxidase that catalyzes the reduction of hydrogen peroxide and organic hydroperoxides to water and alcohols, respectively. Plays a role in cell protection against oxidative stress by detoxifying peroxides and as sensor of hydrogen peroxide-mediated signaling events.</text>
</comment>
<evidence type="ECO:0000256" key="8">
    <source>
        <dbReference type="ARBA" id="ARBA00023284"/>
    </source>
</evidence>
<keyword evidence="4" id="KW-0575">Peroxidase</keyword>
<dbReference type="InterPro" id="IPR024706">
    <property type="entry name" value="Peroxiredoxin_AhpC-typ"/>
</dbReference>
<dbReference type="PANTHER" id="PTHR42801:SF4">
    <property type="entry name" value="AHPC_TSA FAMILY PROTEIN"/>
    <property type="match status" value="1"/>
</dbReference>
<dbReference type="Gene3D" id="3.40.30.10">
    <property type="entry name" value="Glutaredoxin"/>
    <property type="match status" value="1"/>
</dbReference>
<dbReference type="PANTHER" id="PTHR42801">
    <property type="entry name" value="THIOREDOXIN-DEPENDENT PEROXIDE REDUCTASE"/>
    <property type="match status" value="1"/>
</dbReference>
<comment type="subunit">
    <text evidence="2">Monomer.</text>
</comment>
<dbReference type="InterPro" id="IPR050924">
    <property type="entry name" value="Peroxiredoxin_BCP/PrxQ"/>
</dbReference>
<evidence type="ECO:0000256" key="1">
    <source>
        <dbReference type="ARBA" id="ARBA00003330"/>
    </source>
</evidence>
<evidence type="ECO:0000256" key="13">
    <source>
        <dbReference type="PIRSR" id="PIRSR000239-1"/>
    </source>
</evidence>
<comment type="similarity">
    <text evidence="10">Belongs to the peroxiredoxin family. BCP/PrxQ subfamily.</text>
</comment>
<keyword evidence="8" id="KW-0676">Redox-active center</keyword>
<dbReference type="PROSITE" id="PS51352">
    <property type="entry name" value="THIOREDOXIN_2"/>
    <property type="match status" value="1"/>
</dbReference>
<dbReference type="GO" id="GO:0034599">
    <property type="term" value="P:cellular response to oxidative stress"/>
    <property type="evidence" value="ECO:0007669"/>
    <property type="project" value="TreeGrafter"/>
</dbReference>
<evidence type="ECO:0000313" key="15">
    <source>
        <dbReference type="EMBL" id="SNZ08002.1"/>
    </source>
</evidence>